<evidence type="ECO:0000313" key="3">
    <source>
        <dbReference type="Proteomes" id="UP000030645"/>
    </source>
</evidence>
<gene>
    <name evidence="2" type="ORF">L484_012781</name>
</gene>
<dbReference type="EMBL" id="KE346345">
    <property type="protein sequence ID" value="EXC33893.1"/>
    <property type="molecule type" value="Genomic_DNA"/>
</dbReference>
<sequence length="76" mass="8420">MLNLKMTGYDHPHRIGFQSPDPTQIYALLNGTVTNRHGPSPPNLSRHSGSVKPPCLRLSVKSQIRRRPVPNVVVPS</sequence>
<organism evidence="2 3">
    <name type="scientific">Morus notabilis</name>
    <dbReference type="NCBI Taxonomy" id="981085"/>
    <lineage>
        <taxon>Eukaryota</taxon>
        <taxon>Viridiplantae</taxon>
        <taxon>Streptophyta</taxon>
        <taxon>Embryophyta</taxon>
        <taxon>Tracheophyta</taxon>
        <taxon>Spermatophyta</taxon>
        <taxon>Magnoliopsida</taxon>
        <taxon>eudicotyledons</taxon>
        <taxon>Gunneridae</taxon>
        <taxon>Pentapetalae</taxon>
        <taxon>rosids</taxon>
        <taxon>fabids</taxon>
        <taxon>Rosales</taxon>
        <taxon>Moraceae</taxon>
        <taxon>Moreae</taxon>
        <taxon>Morus</taxon>
    </lineage>
</organism>
<feature type="compositionally biased region" description="Polar residues" evidence="1">
    <location>
        <begin position="31"/>
        <end position="48"/>
    </location>
</feature>
<accession>W9SZ47</accession>
<reference evidence="3" key="1">
    <citation type="submission" date="2013-01" db="EMBL/GenBank/DDBJ databases">
        <title>Draft Genome Sequence of a Mulberry Tree, Morus notabilis C.K. Schneid.</title>
        <authorList>
            <person name="He N."/>
            <person name="Zhao S."/>
        </authorList>
    </citation>
    <scope>NUCLEOTIDE SEQUENCE</scope>
</reference>
<proteinExistence type="predicted"/>
<name>W9SZ47_9ROSA</name>
<evidence type="ECO:0000313" key="2">
    <source>
        <dbReference type="EMBL" id="EXC33893.1"/>
    </source>
</evidence>
<evidence type="ECO:0000256" key="1">
    <source>
        <dbReference type="SAM" id="MobiDB-lite"/>
    </source>
</evidence>
<feature type="region of interest" description="Disordered" evidence="1">
    <location>
        <begin position="1"/>
        <end position="62"/>
    </location>
</feature>
<dbReference type="AlphaFoldDB" id="W9SZ47"/>
<dbReference type="Proteomes" id="UP000030645">
    <property type="component" value="Unassembled WGS sequence"/>
</dbReference>
<keyword evidence="3" id="KW-1185">Reference proteome</keyword>
<protein>
    <submittedName>
        <fullName evidence="2">Uncharacterized protein</fullName>
    </submittedName>
</protein>